<dbReference type="EMBL" id="KN824312">
    <property type="protein sequence ID" value="KIM25729.1"/>
    <property type="molecule type" value="Genomic_DNA"/>
</dbReference>
<keyword evidence="2" id="KW-1185">Reference proteome</keyword>
<name>A0A0C3B0J7_SERVB</name>
<proteinExistence type="predicted"/>
<dbReference type="HOGENOM" id="CLU_1125109_0_0_1"/>
<dbReference type="Proteomes" id="UP000054097">
    <property type="component" value="Unassembled WGS sequence"/>
</dbReference>
<gene>
    <name evidence="1" type="ORF">M408DRAFT_206868</name>
</gene>
<dbReference type="OrthoDB" id="10634071at2759"/>
<evidence type="ECO:0000313" key="2">
    <source>
        <dbReference type="Proteomes" id="UP000054097"/>
    </source>
</evidence>
<accession>A0A0C3B0J7</accession>
<organism evidence="1 2">
    <name type="scientific">Serendipita vermifera MAFF 305830</name>
    <dbReference type="NCBI Taxonomy" id="933852"/>
    <lineage>
        <taxon>Eukaryota</taxon>
        <taxon>Fungi</taxon>
        <taxon>Dikarya</taxon>
        <taxon>Basidiomycota</taxon>
        <taxon>Agaricomycotina</taxon>
        <taxon>Agaricomycetes</taxon>
        <taxon>Sebacinales</taxon>
        <taxon>Serendipitaceae</taxon>
        <taxon>Serendipita</taxon>
    </lineage>
</organism>
<reference evidence="1 2" key="1">
    <citation type="submission" date="2014-04" db="EMBL/GenBank/DDBJ databases">
        <authorList>
            <consortium name="DOE Joint Genome Institute"/>
            <person name="Kuo A."/>
            <person name="Zuccaro A."/>
            <person name="Kohler A."/>
            <person name="Nagy L.G."/>
            <person name="Floudas D."/>
            <person name="Copeland A."/>
            <person name="Barry K.W."/>
            <person name="Cichocki N."/>
            <person name="Veneault-Fourrey C."/>
            <person name="LaButti K."/>
            <person name="Lindquist E.A."/>
            <person name="Lipzen A."/>
            <person name="Lundell T."/>
            <person name="Morin E."/>
            <person name="Murat C."/>
            <person name="Sun H."/>
            <person name="Tunlid A."/>
            <person name="Henrissat B."/>
            <person name="Grigoriev I.V."/>
            <person name="Hibbett D.S."/>
            <person name="Martin F."/>
            <person name="Nordberg H.P."/>
            <person name="Cantor M.N."/>
            <person name="Hua S.X."/>
        </authorList>
    </citation>
    <scope>NUCLEOTIDE SEQUENCE [LARGE SCALE GENOMIC DNA]</scope>
    <source>
        <strain evidence="1 2">MAFF 305830</strain>
    </source>
</reference>
<protein>
    <submittedName>
        <fullName evidence="1">Uncharacterized protein</fullName>
    </submittedName>
</protein>
<evidence type="ECO:0000313" key="1">
    <source>
        <dbReference type="EMBL" id="KIM25729.1"/>
    </source>
</evidence>
<sequence length="247" mass="27990">MRTENDEPTIEIVHLDHTFGDLADNFLDRDNDAPIPDFWAKKVDRSRNGVTPSGVFWEWQDPSTRVVDMIMRKKKDGTKESICIEMVSKDGEYVVALVEKDEQEYGMPIGQHSPFPRYYVISYHVTTELPRKHRQPASVHLQKVFPKFTVAQVLGLLDGDDVSEKLFDRRLFHPMTNPVYVKVHTATDDDLSQKGGPVRSVLGMEGAAMNPIRIFRKRGSKKGKGSEGLLVGDGMVDVSQWSRSSKD</sequence>
<dbReference type="AlphaFoldDB" id="A0A0C3B0J7"/>
<reference evidence="2" key="2">
    <citation type="submission" date="2015-01" db="EMBL/GenBank/DDBJ databases">
        <title>Evolutionary Origins and Diversification of the Mycorrhizal Mutualists.</title>
        <authorList>
            <consortium name="DOE Joint Genome Institute"/>
            <consortium name="Mycorrhizal Genomics Consortium"/>
            <person name="Kohler A."/>
            <person name="Kuo A."/>
            <person name="Nagy L.G."/>
            <person name="Floudas D."/>
            <person name="Copeland A."/>
            <person name="Barry K.W."/>
            <person name="Cichocki N."/>
            <person name="Veneault-Fourrey C."/>
            <person name="LaButti K."/>
            <person name="Lindquist E.A."/>
            <person name="Lipzen A."/>
            <person name="Lundell T."/>
            <person name="Morin E."/>
            <person name="Murat C."/>
            <person name="Riley R."/>
            <person name="Ohm R."/>
            <person name="Sun H."/>
            <person name="Tunlid A."/>
            <person name="Henrissat B."/>
            <person name="Grigoriev I.V."/>
            <person name="Hibbett D.S."/>
            <person name="Martin F."/>
        </authorList>
    </citation>
    <scope>NUCLEOTIDE SEQUENCE [LARGE SCALE GENOMIC DNA]</scope>
    <source>
        <strain evidence="2">MAFF 305830</strain>
    </source>
</reference>